<comment type="similarity">
    <text evidence="1 4">Belongs to the Frigida family.</text>
</comment>
<keyword evidence="7" id="KW-1185">Reference proteome</keyword>
<dbReference type="EMBL" id="JAUJYN010000012">
    <property type="protein sequence ID" value="KAK1259948.1"/>
    <property type="molecule type" value="Genomic_DNA"/>
</dbReference>
<evidence type="ECO:0000256" key="3">
    <source>
        <dbReference type="ARBA" id="ARBA00023089"/>
    </source>
</evidence>
<evidence type="ECO:0000313" key="6">
    <source>
        <dbReference type="EMBL" id="KAK1259948.1"/>
    </source>
</evidence>
<accession>A0AAV9A6T3</accession>
<feature type="compositionally biased region" description="Pro residues" evidence="5">
    <location>
        <begin position="349"/>
        <end position="359"/>
    </location>
</feature>
<keyword evidence="3 4" id="KW-0287">Flowering</keyword>
<feature type="region of interest" description="Disordered" evidence="5">
    <location>
        <begin position="274"/>
        <end position="361"/>
    </location>
</feature>
<feature type="compositionally biased region" description="Polar residues" evidence="5">
    <location>
        <begin position="461"/>
        <end position="473"/>
    </location>
</feature>
<evidence type="ECO:0000256" key="2">
    <source>
        <dbReference type="ARBA" id="ARBA00022782"/>
    </source>
</evidence>
<feature type="compositionally biased region" description="Polar residues" evidence="5">
    <location>
        <begin position="338"/>
        <end position="347"/>
    </location>
</feature>
<feature type="compositionally biased region" description="Polar residues" evidence="5">
    <location>
        <begin position="312"/>
        <end position="327"/>
    </location>
</feature>
<feature type="region of interest" description="Disordered" evidence="5">
    <location>
        <begin position="452"/>
        <end position="473"/>
    </location>
</feature>
<organism evidence="6 7">
    <name type="scientific">Acorus gramineus</name>
    <name type="common">Dwarf sweet flag</name>
    <dbReference type="NCBI Taxonomy" id="55184"/>
    <lineage>
        <taxon>Eukaryota</taxon>
        <taxon>Viridiplantae</taxon>
        <taxon>Streptophyta</taxon>
        <taxon>Embryophyta</taxon>
        <taxon>Tracheophyta</taxon>
        <taxon>Spermatophyta</taxon>
        <taxon>Magnoliopsida</taxon>
        <taxon>Liliopsida</taxon>
        <taxon>Acoraceae</taxon>
        <taxon>Acorus</taxon>
    </lineage>
</organism>
<dbReference type="InterPro" id="IPR012474">
    <property type="entry name" value="Frigida"/>
</dbReference>
<feature type="compositionally biased region" description="Basic residues" evidence="5">
    <location>
        <begin position="277"/>
        <end position="286"/>
    </location>
</feature>
<evidence type="ECO:0000256" key="5">
    <source>
        <dbReference type="SAM" id="MobiDB-lite"/>
    </source>
</evidence>
<dbReference type="GO" id="GO:0030154">
    <property type="term" value="P:cell differentiation"/>
    <property type="evidence" value="ECO:0007669"/>
    <property type="project" value="UniProtKB-KW"/>
</dbReference>
<gene>
    <name evidence="6" type="ORF">QJS04_geneDACA021490</name>
</gene>
<dbReference type="PANTHER" id="PTHR31791">
    <property type="entry name" value="FRIGIDA-LIKE PROTEIN 3-RELATED"/>
    <property type="match status" value="1"/>
</dbReference>
<reference evidence="6" key="1">
    <citation type="journal article" date="2023" name="Nat. Commun.">
        <title>Diploid and tetraploid genomes of Acorus and the evolution of monocots.</title>
        <authorList>
            <person name="Ma L."/>
            <person name="Liu K.W."/>
            <person name="Li Z."/>
            <person name="Hsiao Y.Y."/>
            <person name="Qi Y."/>
            <person name="Fu T."/>
            <person name="Tang G.D."/>
            <person name="Zhang D."/>
            <person name="Sun W.H."/>
            <person name="Liu D.K."/>
            <person name="Li Y."/>
            <person name="Chen G.Z."/>
            <person name="Liu X.D."/>
            <person name="Liao X.Y."/>
            <person name="Jiang Y.T."/>
            <person name="Yu X."/>
            <person name="Hao Y."/>
            <person name="Huang J."/>
            <person name="Zhao X.W."/>
            <person name="Ke S."/>
            <person name="Chen Y.Y."/>
            <person name="Wu W.L."/>
            <person name="Hsu J.L."/>
            <person name="Lin Y.F."/>
            <person name="Huang M.D."/>
            <person name="Li C.Y."/>
            <person name="Huang L."/>
            <person name="Wang Z.W."/>
            <person name="Zhao X."/>
            <person name="Zhong W.Y."/>
            <person name="Peng D.H."/>
            <person name="Ahmad S."/>
            <person name="Lan S."/>
            <person name="Zhang J.S."/>
            <person name="Tsai W.C."/>
            <person name="Van de Peer Y."/>
            <person name="Liu Z.J."/>
        </authorList>
    </citation>
    <scope>NUCLEOTIDE SEQUENCE</scope>
    <source>
        <strain evidence="6">SCP</strain>
    </source>
</reference>
<dbReference type="Proteomes" id="UP001179952">
    <property type="component" value="Unassembled WGS sequence"/>
</dbReference>
<reference evidence="6" key="2">
    <citation type="submission" date="2023-06" db="EMBL/GenBank/DDBJ databases">
        <authorList>
            <person name="Ma L."/>
            <person name="Liu K.-W."/>
            <person name="Li Z."/>
            <person name="Hsiao Y.-Y."/>
            <person name="Qi Y."/>
            <person name="Fu T."/>
            <person name="Tang G."/>
            <person name="Zhang D."/>
            <person name="Sun W.-H."/>
            <person name="Liu D.-K."/>
            <person name="Li Y."/>
            <person name="Chen G.-Z."/>
            <person name="Liu X.-D."/>
            <person name="Liao X.-Y."/>
            <person name="Jiang Y.-T."/>
            <person name="Yu X."/>
            <person name="Hao Y."/>
            <person name="Huang J."/>
            <person name="Zhao X.-W."/>
            <person name="Ke S."/>
            <person name="Chen Y.-Y."/>
            <person name="Wu W.-L."/>
            <person name="Hsu J.-L."/>
            <person name="Lin Y.-F."/>
            <person name="Huang M.-D."/>
            <person name="Li C.-Y."/>
            <person name="Huang L."/>
            <person name="Wang Z.-W."/>
            <person name="Zhao X."/>
            <person name="Zhong W.-Y."/>
            <person name="Peng D.-H."/>
            <person name="Ahmad S."/>
            <person name="Lan S."/>
            <person name="Zhang J.-S."/>
            <person name="Tsai W.-C."/>
            <person name="Van De Peer Y."/>
            <person name="Liu Z.-J."/>
        </authorList>
    </citation>
    <scope>NUCLEOTIDE SEQUENCE</scope>
    <source>
        <strain evidence="6">SCP</strain>
        <tissue evidence="6">Leaves</tissue>
    </source>
</reference>
<evidence type="ECO:0000256" key="4">
    <source>
        <dbReference type="RuleBase" id="RU364012"/>
    </source>
</evidence>
<dbReference type="Pfam" id="PF07899">
    <property type="entry name" value="Frigida"/>
    <property type="match status" value="1"/>
</dbReference>
<keyword evidence="4" id="KW-0217">Developmental protein</keyword>
<evidence type="ECO:0000256" key="1">
    <source>
        <dbReference type="ARBA" id="ARBA00008956"/>
    </source>
</evidence>
<keyword evidence="2 4" id="KW-0221">Differentiation</keyword>
<name>A0AAV9A6T3_ACOGR</name>
<protein>
    <recommendedName>
        <fullName evidence="4">FRIGIDA-like protein</fullName>
    </recommendedName>
</protein>
<dbReference type="PANTHER" id="PTHR31791:SF49">
    <property type="entry name" value="INACTIVE PROTEIN FRIGIDA"/>
    <property type="match status" value="1"/>
</dbReference>
<dbReference type="AlphaFoldDB" id="A0AAV9A6T3"/>
<proteinExistence type="inferred from homology"/>
<comment type="caution">
    <text evidence="6">The sequence shown here is derived from an EMBL/GenBank/DDBJ whole genome shotgun (WGS) entry which is preliminary data.</text>
</comment>
<dbReference type="GO" id="GO:0009908">
    <property type="term" value="P:flower development"/>
    <property type="evidence" value="ECO:0007669"/>
    <property type="project" value="UniProtKB-KW"/>
</dbReference>
<evidence type="ECO:0000313" key="7">
    <source>
        <dbReference type="Proteomes" id="UP001179952"/>
    </source>
</evidence>
<sequence length="498" mass="53093">MDSEGLLNYVVNNLFDMDCIRQQLPSALRQAPDPGKLVFNCLGNFYLQGGVTSHTVPLLHSIRFILAQFLLSGCCSPYVEPVVKAKAEAAAIAWMEKLYVGGGLPHTVPNDARGLLLLIASFGIPSDFTSSDICFLLHAGHLKLGKEAADAIRLSPFLLERIPEVIRDMLNIGKQIAAVDLACSFGLEDKFPPVALLQSFLRNNKETMMQMRREAHGSIAALKVANQKSLSAIKAVLKCLEDHKLDGTELSNFNMAAQVATLTKLIKIADEKLRERTMRRRTKKRDAHQLGSSSKLYTPKKRPRSGAADASYAQTPVNVPPQNSGSALSGGMNFYKHPQSSAANASYGQPPPVNVPPQPENVLSGGMNMYNGSHPGNFYSGGFPGLVAGSGAGQLYAGSGAFPYSGNVVAPLPNNSAQLYMQHGNNAPVDGLVEQVSYGLSYSTGRSIVHPSLPADGGSTGTPPSIGNWSSGPQPYGLPGMINPMVSAAPGHQPPYPC</sequence>